<dbReference type="Gene3D" id="3.40.630.30">
    <property type="match status" value="1"/>
</dbReference>
<dbReference type="PANTHER" id="PTHR13947:SF37">
    <property type="entry name" value="LD18367P"/>
    <property type="match status" value="1"/>
</dbReference>
<accession>A0ABX0FAD8</accession>
<dbReference type="InterPro" id="IPR050769">
    <property type="entry name" value="NAT_camello-type"/>
</dbReference>
<dbReference type="Proteomes" id="UP000800303">
    <property type="component" value="Unassembled WGS sequence"/>
</dbReference>
<dbReference type="InterPro" id="IPR000182">
    <property type="entry name" value="GNAT_dom"/>
</dbReference>
<name>A0ABX0FAD8_9BACL</name>
<keyword evidence="1" id="KW-0808">Transferase</keyword>
<feature type="domain" description="N-acetyltransferase" evidence="2">
    <location>
        <begin position="12"/>
        <end position="153"/>
    </location>
</feature>
<evidence type="ECO:0000313" key="3">
    <source>
        <dbReference type="EMBL" id="NGZ77896.1"/>
    </source>
</evidence>
<proteinExistence type="predicted"/>
<sequence>MIDRVDMEDDLLVHRLLQLQTTAYRLEAKLIGFDEIPPLADTFETLKRSSDTFYGYTAKSGELAGAVAVEEEMPGELTLTRMMVHPDFFRQGIASRLIEYVFAHYPDFSVYIVSTGSRNRPAMRLYEKFGFVPFKRENIAPGIELATMRREREAKRPE</sequence>
<dbReference type="EMBL" id="JAAFGS010000011">
    <property type="protein sequence ID" value="NGZ77896.1"/>
    <property type="molecule type" value="Genomic_DNA"/>
</dbReference>
<dbReference type="SUPFAM" id="SSF55729">
    <property type="entry name" value="Acyl-CoA N-acyltransferases (Nat)"/>
    <property type="match status" value="1"/>
</dbReference>
<dbReference type="InterPro" id="IPR016181">
    <property type="entry name" value="Acyl_CoA_acyltransferase"/>
</dbReference>
<dbReference type="PANTHER" id="PTHR13947">
    <property type="entry name" value="GNAT FAMILY N-ACETYLTRANSFERASE"/>
    <property type="match status" value="1"/>
</dbReference>
<keyword evidence="4" id="KW-1185">Reference proteome</keyword>
<evidence type="ECO:0000256" key="1">
    <source>
        <dbReference type="ARBA" id="ARBA00022679"/>
    </source>
</evidence>
<gene>
    <name evidence="3" type="ORF">GYN08_21610</name>
</gene>
<evidence type="ECO:0000259" key="2">
    <source>
        <dbReference type="PROSITE" id="PS51186"/>
    </source>
</evidence>
<dbReference type="PROSITE" id="PS51186">
    <property type="entry name" value="GNAT"/>
    <property type="match status" value="1"/>
</dbReference>
<protein>
    <submittedName>
        <fullName evidence="3">GNAT family N-acetyltransferase</fullName>
    </submittedName>
</protein>
<evidence type="ECO:0000313" key="4">
    <source>
        <dbReference type="Proteomes" id="UP000800303"/>
    </source>
</evidence>
<organism evidence="3 4">
    <name type="scientific">Saccharibacillus alkalitolerans</name>
    <dbReference type="NCBI Taxonomy" id="2705290"/>
    <lineage>
        <taxon>Bacteria</taxon>
        <taxon>Bacillati</taxon>
        <taxon>Bacillota</taxon>
        <taxon>Bacilli</taxon>
        <taxon>Bacillales</taxon>
        <taxon>Paenibacillaceae</taxon>
        <taxon>Saccharibacillus</taxon>
    </lineage>
</organism>
<comment type="caution">
    <text evidence="3">The sequence shown here is derived from an EMBL/GenBank/DDBJ whole genome shotgun (WGS) entry which is preliminary data.</text>
</comment>
<dbReference type="CDD" id="cd04301">
    <property type="entry name" value="NAT_SF"/>
    <property type="match status" value="1"/>
</dbReference>
<dbReference type="Pfam" id="PF00583">
    <property type="entry name" value="Acetyltransf_1"/>
    <property type="match status" value="1"/>
</dbReference>
<dbReference type="RefSeq" id="WP_166279176.1">
    <property type="nucleotide sequence ID" value="NZ_JAAFGS010000011.1"/>
</dbReference>
<reference evidence="3 4" key="1">
    <citation type="submission" date="2020-01" db="EMBL/GenBank/DDBJ databases">
        <title>Polyphasic characterisation and genomic insights into a novel alkali tolerant bacterium VR-M41.</title>
        <authorList>
            <person name="Vemuluri V.R."/>
        </authorList>
    </citation>
    <scope>NUCLEOTIDE SEQUENCE [LARGE SCALE GENOMIC DNA]</scope>
    <source>
        <strain evidence="3 4">VR-M41</strain>
    </source>
</reference>